<dbReference type="PANTHER" id="PTHR34477">
    <property type="entry name" value="UPF0213 PROTEIN YHBQ"/>
    <property type="match status" value="1"/>
</dbReference>
<comment type="caution">
    <text evidence="3">The sequence shown here is derived from an EMBL/GenBank/DDBJ whole genome shotgun (WGS) entry which is preliminary data.</text>
</comment>
<dbReference type="PANTHER" id="PTHR34477:SF1">
    <property type="entry name" value="UPF0213 PROTEIN YHBQ"/>
    <property type="match status" value="1"/>
</dbReference>
<organism evidence="3 4">
    <name type="scientific">Levilactobacillus bambusae</name>
    <dbReference type="NCBI Taxonomy" id="2024736"/>
    <lineage>
        <taxon>Bacteria</taxon>
        <taxon>Bacillati</taxon>
        <taxon>Bacillota</taxon>
        <taxon>Bacilli</taxon>
        <taxon>Lactobacillales</taxon>
        <taxon>Lactobacillaceae</taxon>
        <taxon>Levilactobacillus</taxon>
    </lineage>
</organism>
<keyword evidence="3" id="KW-0378">Hydrolase</keyword>
<dbReference type="Gene3D" id="3.40.1440.10">
    <property type="entry name" value="GIY-YIG endonuclease"/>
    <property type="match status" value="1"/>
</dbReference>
<keyword evidence="3" id="KW-0255">Endonuclease</keyword>
<evidence type="ECO:0000256" key="1">
    <source>
        <dbReference type="ARBA" id="ARBA00007435"/>
    </source>
</evidence>
<dbReference type="SUPFAM" id="SSF82771">
    <property type="entry name" value="GIY-YIG endonuclease"/>
    <property type="match status" value="1"/>
</dbReference>
<name>A0A2V1N211_9LACO</name>
<dbReference type="GO" id="GO:0004519">
    <property type="term" value="F:endonuclease activity"/>
    <property type="evidence" value="ECO:0007669"/>
    <property type="project" value="UniProtKB-KW"/>
</dbReference>
<dbReference type="AlphaFoldDB" id="A0A2V1N211"/>
<gene>
    <name evidence="3" type="ORF">DCM90_00655</name>
</gene>
<protein>
    <submittedName>
        <fullName evidence="3">Endonuclease</fullName>
    </submittedName>
</protein>
<dbReference type="OrthoDB" id="9807770at2"/>
<dbReference type="CDD" id="cd10456">
    <property type="entry name" value="GIY-YIG_UPF0213"/>
    <property type="match status" value="1"/>
</dbReference>
<dbReference type="PROSITE" id="PS50164">
    <property type="entry name" value="GIY_YIG"/>
    <property type="match status" value="1"/>
</dbReference>
<feature type="domain" description="GIY-YIG" evidence="2">
    <location>
        <begin position="5"/>
        <end position="80"/>
    </location>
</feature>
<dbReference type="InterPro" id="IPR035901">
    <property type="entry name" value="GIY-YIG_endonuc_sf"/>
</dbReference>
<evidence type="ECO:0000313" key="4">
    <source>
        <dbReference type="Proteomes" id="UP000245080"/>
    </source>
</evidence>
<dbReference type="EMBL" id="QCXQ01000001">
    <property type="protein sequence ID" value="PWG00718.1"/>
    <property type="molecule type" value="Genomic_DNA"/>
</dbReference>
<dbReference type="Proteomes" id="UP000245080">
    <property type="component" value="Unassembled WGS sequence"/>
</dbReference>
<evidence type="ECO:0000313" key="3">
    <source>
        <dbReference type="EMBL" id="PWG00718.1"/>
    </source>
</evidence>
<keyword evidence="3" id="KW-0540">Nuclease</keyword>
<dbReference type="InterPro" id="IPR050190">
    <property type="entry name" value="UPF0213_domain"/>
</dbReference>
<dbReference type="Pfam" id="PF01541">
    <property type="entry name" value="GIY-YIG"/>
    <property type="match status" value="1"/>
</dbReference>
<comment type="similarity">
    <text evidence="1">Belongs to the UPF0213 family.</text>
</comment>
<dbReference type="InterPro" id="IPR000305">
    <property type="entry name" value="GIY-YIG_endonuc"/>
</dbReference>
<keyword evidence="4" id="KW-1185">Reference proteome</keyword>
<reference evidence="3 4" key="1">
    <citation type="journal article" date="2018" name="Int. J. Syst. Evol. Microbiol.">
        <title>Lactobacillus bambusae sp. nov., isolated from a traditional fermented Ma-bamboo shoots of Taiwan.</title>
        <authorList>
            <person name="Wang L.-T."/>
        </authorList>
    </citation>
    <scope>NUCLEOTIDE SEQUENCE [LARGE SCALE GENOMIC DNA]</scope>
    <source>
        <strain evidence="3 4">BS-W1</strain>
    </source>
</reference>
<accession>A0A2V1N211</accession>
<evidence type="ECO:0000259" key="2">
    <source>
        <dbReference type="PROSITE" id="PS50164"/>
    </source>
</evidence>
<proteinExistence type="inferred from homology"/>
<dbReference type="RefSeq" id="WP_109249431.1">
    <property type="nucleotide sequence ID" value="NZ_QCXQ01000001.1"/>
</dbReference>
<sequence length="91" mass="10767">MATNTSYYFYVLLCQDGSFYGGFTTDVSNRFESHKSGHGAKYTKTHHPIRILYQERFESKHDALSAEWHFKHQSRPAKEKFLRLHHVDFSL</sequence>